<keyword evidence="1" id="KW-0472">Membrane</keyword>
<evidence type="ECO:0000313" key="2">
    <source>
        <dbReference type="EMBL" id="WPD18658.1"/>
    </source>
</evidence>
<dbReference type="EMBL" id="CP132508">
    <property type="protein sequence ID" value="WPD18658.1"/>
    <property type="molecule type" value="Genomic_DNA"/>
</dbReference>
<dbReference type="Proteomes" id="UP001304683">
    <property type="component" value="Chromosome"/>
</dbReference>
<proteinExistence type="predicted"/>
<evidence type="ECO:0000256" key="1">
    <source>
        <dbReference type="SAM" id="Phobius"/>
    </source>
</evidence>
<sequence length="75" mass="7597">MMSVSYAAPGGPLLWLTLWLAVAALGLVSAARLSAGGNRGARGVLWWVVATPLALVAAAVILVLVNAVIAMLTLS</sequence>
<reference evidence="2 3" key="1">
    <citation type="submission" date="2023-08" db="EMBL/GenBank/DDBJ databases">
        <title>Genome sequence of Thermaerobacter compostii strain Ins1, a spore-forming filamentous bacterium isolated from a deep geothermal reservoir.</title>
        <authorList>
            <person name="Bregnard D."/>
            <person name="Gonzalez D."/>
            <person name="Junier P."/>
        </authorList>
    </citation>
    <scope>NUCLEOTIDE SEQUENCE [LARGE SCALE GENOMIC DNA]</scope>
    <source>
        <strain evidence="2 3">Ins1</strain>
    </source>
</reference>
<keyword evidence="1" id="KW-0812">Transmembrane</keyword>
<organism evidence="2 3">
    <name type="scientific">Thermaerobacter composti</name>
    <dbReference type="NCBI Taxonomy" id="554949"/>
    <lineage>
        <taxon>Bacteria</taxon>
        <taxon>Bacillati</taxon>
        <taxon>Bacillota</taxon>
        <taxon>Clostridia</taxon>
        <taxon>Eubacteriales</taxon>
        <taxon>Clostridiales Family XVII. Incertae Sedis</taxon>
        <taxon>Thermaerobacter</taxon>
    </lineage>
</organism>
<name>A0ABZ0QME7_9FIRM</name>
<keyword evidence="3" id="KW-1185">Reference proteome</keyword>
<evidence type="ECO:0000313" key="3">
    <source>
        <dbReference type="Proteomes" id="UP001304683"/>
    </source>
</evidence>
<feature type="transmembrane region" description="Helical" evidence="1">
    <location>
        <begin position="46"/>
        <end position="74"/>
    </location>
</feature>
<dbReference type="RefSeq" id="WP_167758814.1">
    <property type="nucleotide sequence ID" value="NZ_CP132508.1"/>
</dbReference>
<gene>
    <name evidence="2" type="ORF">Q5761_09875</name>
</gene>
<accession>A0ABZ0QME7</accession>
<protein>
    <submittedName>
        <fullName evidence="2">Uncharacterized protein</fullName>
    </submittedName>
</protein>
<keyword evidence="1" id="KW-1133">Transmembrane helix</keyword>